<sequence>MASSNQQMIQIQSAFRRFPASSISPFLCKFQKLAMAPFARDFFLSFDLSIKLSPYLRHSSPCPKTFDCLGILTHDGLCLSW</sequence>
<organism evidence="1 2">
    <name type="scientific">Brassica campestris</name>
    <name type="common">Field mustard</name>
    <dbReference type="NCBI Taxonomy" id="3711"/>
    <lineage>
        <taxon>Eukaryota</taxon>
        <taxon>Viridiplantae</taxon>
        <taxon>Streptophyta</taxon>
        <taxon>Embryophyta</taxon>
        <taxon>Tracheophyta</taxon>
        <taxon>Spermatophyta</taxon>
        <taxon>Magnoliopsida</taxon>
        <taxon>eudicotyledons</taxon>
        <taxon>Gunneridae</taxon>
        <taxon>Pentapetalae</taxon>
        <taxon>rosids</taxon>
        <taxon>malvids</taxon>
        <taxon>Brassicales</taxon>
        <taxon>Brassicaceae</taxon>
        <taxon>Brassiceae</taxon>
        <taxon>Brassica</taxon>
    </lineage>
</organism>
<gene>
    <name evidence="1" type="ORF">BRARA_H00386</name>
</gene>
<evidence type="ECO:0000313" key="1">
    <source>
        <dbReference type="EMBL" id="RID49597.1"/>
    </source>
</evidence>
<dbReference type="EMBL" id="CM010635">
    <property type="protein sequence ID" value="RID49597.1"/>
    <property type="molecule type" value="Genomic_DNA"/>
</dbReference>
<evidence type="ECO:0000313" key="2">
    <source>
        <dbReference type="Proteomes" id="UP000264353"/>
    </source>
</evidence>
<accession>A0A397Y8I1</accession>
<dbReference type="AlphaFoldDB" id="A0A397Y8I1"/>
<dbReference type="Proteomes" id="UP000264353">
    <property type="component" value="Chromosome A8"/>
</dbReference>
<reference evidence="1 2" key="1">
    <citation type="submission" date="2018-06" db="EMBL/GenBank/DDBJ databases">
        <title>WGS assembly of Brassica rapa FPsc.</title>
        <authorList>
            <person name="Bowman J."/>
            <person name="Kohchi T."/>
            <person name="Yamato K."/>
            <person name="Jenkins J."/>
            <person name="Shu S."/>
            <person name="Ishizaki K."/>
            <person name="Yamaoka S."/>
            <person name="Nishihama R."/>
            <person name="Nakamura Y."/>
            <person name="Berger F."/>
            <person name="Adam C."/>
            <person name="Aki S."/>
            <person name="Althoff F."/>
            <person name="Araki T."/>
            <person name="Arteaga-Vazquez M."/>
            <person name="Balasubrmanian S."/>
            <person name="Bauer D."/>
            <person name="Boehm C."/>
            <person name="Briginshaw L."/>
            <person name="Caballero-Perez J."/>
            <person name="Catarino B."/>
            <person name="Chen F."/>
            <person name="Chiyoda S."/>
            <person name="Chovatia M."/>
            <person name="Davies K."/>
            <person name="Delmans M."/>
            <person name="Demura T."/>
            <person name="Dierschke T."/>
            <person name="Dolan L."/>
            <person name="Dorantes-Acosta A."/>
            <person name="Eklund D."/>
            <person name="Florent S."/>
            <person name="Flores-Sandoval E."/>
            <person name="Fujiyama A."/>
            <person name="Fukuzawa H."/>
            <person name="Galik B."/>
            <person name="Grimanelli D."/>
            <person name="Grimwood J."/>
            <person name="Grossniklaus U."/>
            <person name="Hamada T."/>
            <person name="Haseloff J."/>
            <person name="Hetherington A."/>
            <person name="Higo A."/>
            <person name="Hirakawa Y."/>
            <person name="Hundley H."/>
            <person name="Ikeda Y."/>
            <person name="Inoue K."/>
            <person name="Inoue S."/>
            <person name="Ishida S."/>
            <person name="Jia Q."/>
            <person name="Kakita M."/>
            <person name="Kanazawa T."/>
            <person name="Kawai Y."/>
            <person name="Kawashima T."/>
            <person name="Kennedy M."/>
            <person name="Kinose K."/>
            <person name="Kinoshita T."/>
            <person name="Kohara Y."/>
            <person name="Koide E."/>
            <person name="Komatsu K."/>
            <person name="Kopischke S."/>
            <person name="Kubo M."/>
            <person name="Kyozuka J."/>
            <person name="Lagercrantz U."/>
            <person name="Lin S."/>
            <person name="Lindquist E."/>
            <person name="Lipzen A."/>
            <person name="Lu C."/>
            <person name="Luna E."/>
            <person name="Martienssen R."/>
            <person name="Minamino N."/>
            <person name="Mizutani M."/>
            <person name="Mizutani M."/>
            <person name="Mochizuki N."/>
            <person name="Monte I."/>
            <person name="Mosher R."/>
            <person name="Nagasaki H."/>
            <person name="Nakagami H."/>
            <person name="Naramoto S."/>
            <person name="Nishitani K."/>
            <person name="Ohtani M."/>
            <person name="Okamoto T."/>
            <person name="Okumura M."/>
            <person name="Phillips J."/>
            <person name="Pollak B."/>
            <person name="Reinders A."/>
            <person name="Roevekamp M."/>
            <person name="Sano R."/>
            <person name="Sawa S."/>
            <person name="Schmid M."/>
            <person name="Shirakawa M."/>
            <person name="Solano R."/>
            <person name="Spunde A."/>
            <person name="Suetsugu N."/>
            <person name="Sugano S."/>
            <person name="Sugiyama A."/>
            <person name="Sun R."/>
            <person name="Suzuki Y."/>
            <person name="Takenaka M."/>
            <person name="Takezawa D."/>
            <person name="Tomogane H."/>
            <person name="Tsuzuki M."/>
            <person name="Ueda T."/>
            <person name="Umeda M."/>
            <person name="Ward J."/>
            <person name="Watanabe Y."/>
            <person name="Yazaki K."/>
            <person name="Yokoyama R."/>
            <person name="Yoshitake Y."/>
            <person name="Yotsui I."/>
            <person name="Zachgo S."/>
            <person name="Schmutz J."/>
        </authorList>
    </citation>
    <scope>NUCLEOTIDE SEQUENCE [LARGE SCALE GENOMIC DNA]</scope>
    <source>
        <strain evidence="2">cv. B-3</strain>
    </source>
</reference>
<name>A0A397Y8I1_BRACM</name>
<protein>
    <submittedName>
        <fullName evidence="1">Uncharacterized protein</fullName>
    </submittedName>
</protein>
<proteinExistence type="predicted"/>